<proteinExistence type="predicted"/>
<dbReference type="AlphaFoldDB" id="A0A699JSK1"/>
<dbReference type="PANTHER" id="PTHR35317">
    <property type="entry name" value="OS04G0629600 PROTEIN"/>
    <property type="match status" value="1"/>
</dbReference>
<dbReference type="PANTHER" id="PTHR35317:SF41">
    <property type="entry name" value="RNA-DIRECTED DNA POLYMERASE"/>
    <property type="match status" value="1"/>
</dbReference>
<dbReference type="EMBL" id="BKCJ010445220">
    <property type="protein sequence ID" value="GFA55777.1"/>
    <property type="molecule type" value="Genomic_DNA"/>
</dbReference>
<sequence>MVEGDKHDKTSSSASVQEQGNISLQCPKLTETNYTTWALLMETILKAHGLWKTIDTEDTVDEKKAHTSKAMIFQTLFEDVLMQVAQCSTTKEVWDLIKVLFIGVDLVQKARSQTLKSELESLKMKERETIKWFCKQIEQYKGKI</sequence>
<protein>
    <submittedName>
        <fullName evidence="1">Zinc finger, CCHC-type</fullName>
    </submittedName>
</protein>
<name>A0A699JSK1_TANCI</name>
<accession>A0A699JSK1</accession>
<dbReference type="Pfam" id="PF14223">
    <property type="entry name" value="Retrotran_gag_2"/>
    <property type="match status" value="1"/>
</dbReference>
<comment type="caution">
    <text evidence="1">The sequence shown here is derived from an EMBL/GenBank/DDBJ whole genome shotgun (WGS) entry which is preliminary data.</text>
</comment>
<evidence type="ECO:0000313" key="1">
    <source>
        <dbReference type="EMBL" id="GFA55777.1"/>
    </source>
</evidence>
<organism evidence="1">
    <name type="scientific">Tanacetum cinerariifolium</name>
    <name type="common">Dalmatian daisy</name>
    <name type="synonym">Chrysanthemum cinerariifolium</name>
    <dbReference type="NCBI Taxonomy" id="118510"/>
    <lineage>
        <taxon>Eukaryota</taxon>
        <taxon>Viridiplantae</taxon>
        <taxon>Streptophyta</taxon>
        <taxon>Embryophyta</taxon>
        <taxon>Tracheophyta</taxon>
        <taxon>Spermatophyta</taxon>
        <taxon>Magnoliopsida</taxon>
        <taxon>eudicotyledons</taxon>
        <taxon>Gunneridae</taxon>
        <taxon>Pentapetalae</taxon>
        <taxon>asterids</taxon>
        <taxon>campanulids</taxon>
        <taxon>Asterales</taxon>
        <taxon>Asteraceae</taxon>
        <taxon>Asteroideae</taxon>
        <taxon>Anthemideae</taxon>
        <taxon>Anthemidinae</taxon>
        <taxon>Tanacetum</taxon>
    </lineage>
</organism>
<gene>
    <name evidence="1" type="ORF">Tci_627749</name>
</gene>
<reference evidence="1" key="1">
    <citation type="journal article" date="2019" name="Sci. Rep.">
        <title>Draft genome of Tanacetum cinerariifolium, the natural source of mosquito coil.</title>
        <authorList>
            <person name="Yamashiro T."/>
            <person name="Shiraishi A."/>
            <person name="Satake H."/>
            <person name="Nakayama K."/>
        </authorList>
    </citation>
    <scope>NUCLEOTIDE SEQUENCE</scope>
</reference>